<feature type="binding site" evidence="4">
    <location>
        <position position="46"/>
    </location>
    <ligand>
        <name>NADP(+)</name>
        <dbReference type="ChEBI" id="CHEBI:58349"/>
    </ligand>
</feature>
<dbReference type="AlphaFoldDB" id="A0A0C1H2G5"/>
<name>A0A0C1H2G5_9BACT</name>
<feature type="binding site" evidence="4">
    <location>
        <begin position="18"/>
        <end position="19"/>
    </location>
    <ligand>
        <name>NADP(+)</name>
        <dbReference type="ChEBI" id="CHEBI:58349"/>
    </ligand>
</feature>
<keyword evidence="3 4" id="KW-0119">Carbohydrate metabolism</keyword>
<comment type="catalytic activity">
    <reaction evidence="4">
        <text>ADP-D-glycero-beta-D-manno-heptose = ADP-L-glycero-beta-D-manno-heptose</text>
        <dbReference type="Rhea" id="RHEA:17577"/>
        <dbReference type="ChEBI" id="CHEBI:59967"/>
        <dbReference type="ChEBI" id="CHEBI:61506"/>
        <dbReference type="EC" id="5.1.3.20"/>
    </reaction>
</comment>
<feature type="binding site" evidence="4">
    <location>
        <position position="61"/>
    </location>
    <ligand>
        <name>NADP(+)</name>
        <dbReference type="ChEBI" id="CHEBI:58349"/>
    </ligand>
</feature>
<keyword evidence="1 4" id="KW-0521">NADP</keyword>
<comment type="pathway">
    <text evidence="4">Nucleotide-sugar biosynthesis; ADP-L-glycero-beta-D-manno-heptose biosynthesis; ADP-L-glycero-beta-D-manno-heptose from D-glycero-beta-D-manno-heptose 7-phosphate: step 4/4.</text>
</comment>
<organism evidence="6 7">
    <name type="scientific">Candidatus Protochlamydia amoebophila</name>
    <dbReference type="NCBI Taxonomy" id="362787"/>
    <lineage>
        <taxon>Bacteria</taxon>
        <taxon>Pseudomonadati</taxon>
        <taxon>Chlamydiota</taxon>
        <taxon>Chlamydiia</taxon>
        <taxon>Parachlamydiales</taxon>
        <taxon>Parachlamydiaceae</taxon>
        <taxon>Candidatus Protochlamydia</taxon>
    </lineage>
</organism>
<feature type="binding site" evidence="4">
    <location>
        <position position="98"/>
    </location>
    <ligand>
        <name>NADP(+)</name>
        <dbReference type="ChEBI" id="CHEBI:58349"/>
    </ligand>
</feature>
<dbReference type="PANTHER" id="PTHR43103">
    <property type="entry name" value="NUCLEOSIDE-DIPHOSPHATE-SUGAR EPIMERASE"/>
    <property type="match status" value="1"/>
</dbReference>
<dbReference type="SUPFAM" id="SSF51735">
    <property type="entry name" value="NAD(P)-binding Rossmann-fold domains"/>
    <property type="match status" value="1"/>
</dbReference>
<comment type="function">
    <text evidence="4">Catalyzes the interconversion between ADP-D-glycero-beta-D-manno-heptose and ADP-L-glycero-beta-D-manno-heptose via an epimerization at carbon 6 of the heptose.</text>
</comment>
<feature type="active site" description="Proton acceptor" evidence="4">
    <location>
        <position position="185"/>
    </location>
</feature>
<dbReference type="CDD" id="cd05248">
    <property type="entry name" value="ADP_GME_SDR_e"/>
    <property type="match status" value="1"/>
</dbReference>
<gene>
    <name evidence="4 6" type="primary">hldD</name>
    <name evidence="6" type="ORF">DB44_CW00270</name>
</gene>
<dbReference type="GO" id="GO:0005975">
    <property type="term" value="P:carbohydrate metabolic process"/>
    <property type="evidence" value="ECO:0007669"/>
    <property type="project" value="UniProtKB-UniRule"/>
</dbReference>
<dbReference type="GO" id="GO:0050661">
    <property type="term" value="F:NADP binding"/>
    <property type="evidence" value="ECO:0007669"/>
    <property type="project" value="InterPro"/>
</dbReference>
<protein>
    <recommendedName>
        <fullName evidence="4">ADP-L-glycero-D-manno-heptose-6-epimerase</fullName>
        <ecNumber evidence="4">5.1.3.20</ecNumber>
    </recommendedName>
    <alternativeName>
        <fullName evidence="4">ADP-L-glycero-beta-D-manno-heptose-6-epimerase</fullName>
        <shortName evidence="4">ADP-glyceromanno-heptose 6-epimerase</shortName>
        <shortName evidence="4">ADP-hep 6-epimerase</shortName>
        <shortName evidence="4">AGME</shortName>
    </alternativeName>
</protein>
<dbReference type="UniPathway" id="UPA00356">
    <property type="reaction ID" value="UER00440"/>
</dbReference>
<feature type="binding site" evidence="4">
    <location>
        <position position="185"/>
    </location>
    <ligand>
        <name>NADP(+)</name>
        <dbReference type="ChEBI" id="CHEBI:58349"/>
    </ligand>
</feature>
<dbReference type="Pfam" id="PF01370">
    <property type="entry name" value="Epimerase"/>
    <property type="match status" value="1"/>
</dbReference>
<dbReference type="GO" id="GO:0008712">
    <property type="term" value="F:ADP-glyceromanno-heptose 6-epimerase activity"/>
    <property type="evidence" value="ECO:0007669"/>
    <property type="project" value="UniProtKB-UniRule"/>
</dbReference>
<comment type="caution">
    <text evidence="6">The sequence shown here is derived from an EMBL/GenBank/DDBJ whole genome shotgun (WGS) entry which is preliminary data.</text>
</comment>
<dbReference type="InterPro" id="IPR036291">
    <property type="entry name" value="NAD(P)-bd_dom_sf"/>
</dbReference>
<dbReference type="InterPro" id="IPR001509">
    <property type="entry name" value="Epimerase_deHydtase"/>
</dbReference>
<feature type="binding site" evidence="4">
    <location>
        <position position="176"/>
    </location>
    <ligand>
        <name>substrate</name>
    </ligand>
</feature>
<dbReference type="EMBL" id="JSAN01000069">
    <property type="protein sequence ID" value="KIC71854.1"/>
    <property type="molecule type" value="Genomic_DNA"/>
</dbReference>
<feature type="active site" description="Proton acceptor" evidence="4">
    <location>
        <position position="149"/>
    </location>
</feature>
<feature type="domain" description="NAD-dependent epimerase/dehydratase" evidence="5">
    <location>
        <begin position="10"/>
        <end position="250"/>
    </location>
</feature>
<dbReference type="PROSITE" id="PS51257">
    <property type="entry name" value="PROKAR_LIPOPROTEIN"/>
    <property type="match status" value="1"/>
</dbReference>
<keyword evidence="2 4" id="KW-0413">Isomerase</keyword>
<evidence type="ECO:0000313" key="6">
    <source>
        <dbReference type="EMBL" id="KIC71854.1"/>
    </source>
</evidence>
<feature type="binding site" evidence="4">
    <location>
        <position position="287"/>
    </location>
    <ligand>
        <name>substrate</name>
    </ligand>
</feature>
<comment type="similarity">
    <text evidence="4">Belongs to the NAD(P)-dependent epimerase/dehydratase family. HldD subfamily.</text>
</comment>
<evidence type="ECO:0000256" key="3">
    <source>
        <dbReference type="ARBA" id="ARBA00023277"/>
    </source>
</evidence>
<comment type="domain">
    <text evidence="4">Contains a large N-terminal NADP-binding domain, and a smaller C-terminal substrate-binding domain.</text>
</comment>
<feature type="binding site" evidence="4">
    <location>
        <position position="153"/>
    </location>
    <ligand>
        <name>NADP(+)</name>
        <dbReference type="ChEBI" id="CHEBI:58349"/>
    </ligand>
</feature>
<dbReference type="PATRIC" id="fig|362787.3.peg.1107"/>
<evidence type="ECO:0000259" key="5">
    <source>
        <dbReference type="Pfam" id="PF01370"/>
    </source>
</evidence>
<feature type="binding site" evidence="4">
    <location>
        <position position="177"/>
    </location>
    <ligand>
        <name>NADP(+)</name>
        <dbReference type="ChEBI" id="CHEBI:58349"/>
    </ligand>
</feature>
<feature type="binding site" evidence="4">
    <location>
        <begin position="81"/>
        <end position="85"/>
    </location>
    <ligand>
        <name>NADP(+)</name>
        <dbReference type="ChEBI" id="CHEBI:58349"/>
    </ligand>
</feature>
<dbReference type="GO" id="GO:0097171">
    <property type="term" value="P:ADP-L-glycero-beta-D-manno-heptose biosynthetic process"/>
    <property type="evidence" value="ECO:0007669"/>
    <property type="project" value="UniProtKB-UniPathway"/>
</dbReference>
<proteinExistence type="inferred from homology"/>
<dbReference type="InterPro" id="IPR011912">
    <property type="entry name" value="Heptose_epim"/>
</dbReference>
<dbReference type="Gene3D" id="3.90.25.10">
    <property type="entry name" value="UDP-galactose 4-epimerase, domain 1"/>
    <property type="match status" value="1"/>
</dbReference>
<dbReference type="EC" id="5.1.3.20" evidence="4"/>
<evidence type="ECO:0000256" key="4">
    <source>
        <dbReference type="HAMAP-Rule" id="MF_01601"/>
    </source>
</evidence>
<dbReference type="Gene3D" id="3.40.50.720">
    <property type="entry name" value="NAD(P)-binding Rossmann-like Domain"/>
    <property type="match status" value="1"/>
</dbReference>
<feature type="binding site" evidence="4">
    <location>
        <position position="223"/>
    </location>
    <ligand>
        <name>substrate</name>
    </ligand>
</feature>
<dbReference type="Proteomes" id="UP000031465">
    <property type="component" value="Unassembled WGS sequence"/>
</dbReference>
<feature type="binding site" evidence="4">
    <location>
        <begin position="39"/>
        <end position="40"/>
    </location>
    <ligand>
        <name>NADP(+)</name>
        <dbReference type="ChEBI" id="CHEBI:58349"/>
    </ligand>
</feature>
<comment type="subunit">
    <text evidence="4">Homopentamer.</text>
</comment>
<evidence type="ECO:0000256" key="2">
    <source>
        <dbReference type="ARBA" id="ARBA00023235"/>
    </source>
</evidence>
<comment type="cofactor">
    <cofactor evidence="4">
        <name>NADP(+)</name>
        <dbReference type="ChEBI" id="CHEBI:58349"/>
    </cofactor>
    <text evidence="4">Binds 1 NADP(+) per subunit.</text>
</comment>
<feature type="binding site" evidence="4">
    <location>
        <position position="187"/>
    </location>
    <ligand>
        <name>substrate</name>
    </ligand>
</feature>
<feature type="binding site" evidence="4">
    <location>
        <position position="194"/>
    </location>
    <ligand>
        <name>substrate</name>
    </ligand>
</feature>
<accession>A0A0C1H2G5</accession>
<evidence type="ECO:0000313" key="7">
    <source>
        <dbReference type="Proteomes" id="UP000031465"/>
    </source>
</evidence>
<evidence type="ECO:0000256" key="1">
    <source>
        <dbReference type="ARBA" id="ARBA00022857"/>
    </source>
</evidence>
<dbReference type="HAMAP" id="MF_01601">
    <property type="entry name" value="Heptose_epimerase"/>
    <property type="match status" value="1"/>
</dbReference>
<feature type="binding site" evidence="4">
    <location>
        <begin position="208"/>
        <end position="211"/>
    </location>
    <ligand>
        <name>substrate</name>
    </ligand>
</feature>
<dbReference type="PANTHER" id="PTHR43103:SF3">
    <property type="entry name" value="ADP-L-GLYCERO-D-MANNO-HEPTOSE-6-EPIMERASE"/>
    <property type="match status" value="1"/>
</dbReference>
<reference evidence="6 7" key="1">
    <citation type="journal article" date="2014" name="Mol. Biol. Evol.">
        <title>Massive expansion of Ubiquitination-related gene families within the Chlamydiae.</title>
        <authorList>
            <person name="Domman D."/>
            <person name="Collingro A."/>
            <person name="Lagkouvardos I."/>
            <person name="Gehre L."/>
            <person name="Weinmaier T."/>
            <person name="Rattei T."/>
            <person name="Subtil A."/>
            <person name="Horn M."/>
        </authorList>
    </citation>
    <scope>NUCLEOTIDE SEQUENCE [LARGE SCALE GENOMIC DNA]</scope>
    <source>
        <strain evidence="6 7">EI2</strain>
    </source>
</reference>
<sequence length="329" mass="37572">MMKIYDDQLIVITGGAGFIGSCLVRYLNNKGMTNLLIVDELGHSEKWKNLVGKKFVDIIPKHQLFNWLNGKESLIEAFVHLGACSNTLEKDASYLLENNYRYTVQLAEYALKHEHRFIYASSAATYGDGLKGFQDKENELYSLEPLNMYGFSKQLFDQWAYTEGALEKIVGLKYFNVFGPNEYHKGRMASAVNKMVPEILKGETVKLFKSSEPHLYADGEQKRDFIYVKDVVRITCAFLENDVGGLYNVGSGEASTWNSLTHAVFKALDCPVRIEYVDMPKELVGKYQNYSRADTKKLETILKDQSHPMLLEAAIEDYVKNYLVTKKIW</sequence>
<dbReference type="NCBIfam" id="TIGR02197">
    <property type="entry name" value="heptose_epim"/>
    <property type="match status" value="1"/>
</dbReference>